<comment type="caution">
    <text evidence="2">The sequence shown here is derived from an EMBL/GenBank/DDBJ whole genome shotgun (WGS) entry which is preliminary data.</text>
</comment>
<dbReference type="RefSeq" id="WP_154524491.1">
    <property type="nucleotide sequence ID" value="NZ_VULZ01000005.1"/>
</dbReference>
<accession>A0A6L5X6F5</accession>
<keyword evidence="1" id="KW-1133">Transmembrane helix</keyword>
<evidence type="ECO:0000313" key="2">
    <source>
        <dbReference type="EMBL" id="MSS14546.1"/>
    </source>
</evidence>
<evidence type="ECO:0000256" key="1">
    <source>
        <dbReference type="SAM" id="Phobius"/>
    </source>
</evidence>
<organism evidence="2 3">
    <name type="scientific">Porcincola intestinalis</name>
    <dbReference type="NCBI Taxonomy" id="2606632"/>
    <lineage>
        <taxon>Bacteria</taxon>
        <taxon>Bacillati</taxon>
        <taxon>Bacillota</taxon>
        <taxon>Clostridia</taxon>
        <taxon>Lachnospirales</taxon>
        <taxon>Lachnospiraceae</taxon>
        <taxon>Porcincola</taxon>
    </lineage>
</organism>
<reference evidence="2 3" key="1">
    <citation type="submission" date="2019-08" db="EMBL/GenBank/DDBJ databases">
        <title>In-depth cultivation of the pig gut microbiome towards novel bacterial diversity and tailored functional studies.</title>
        <authorList>
            <person name="Wylensek D."/>
            <person name="Hitch T.C.A."/>
            <person name="Clavel T."/>
        </authorList>
    </citation>
    <scope>NUCLEOTIDE SEQUENCE [LARGE SCALE GENOMIC DNA]</scope>
    <source>
        <strain evidence="2 3">Oil+RF-744-WCA-WT-11</strain>
    </source>
</reference>
<dbReference type="Proteomes" id="UP000481852">
    <property type="component" value="Unassembled WGS sequence"/>
</dbReference>
<protein>
    <submittedName>
        <fullName evidence="2">Uncharacterized protein</fullName>
    </submittedName>
</protein>
<keyword evidence="3" id="KW-1185">Reference proteome</keyword>
<feature type="transmembrane region" description="Helical" evidence="1">
    <location>
        <begin position="84"/>
        <end position="106"/>
    </location>
</feature>
<dbReference type="EMBL" id="VULZ01000005">
    <property type="protein sequence ID" value="MSS14546.1"/>
    <property type="molecule type" value="Genomic_DNA"/>
</dbReference>
<name>A0A6L5X6F5_9FIRM</name>
<dbReference type="AlphaFoldDB" id="A0A6L5X6F5"/>
<evidence type="ECO:0000313" key="3">
    <source>
        <dbReference type="Proteomes" id="UP000481852"/>
    </source>
</evidence>
<sequence length="138" mass="16070">MKRGNRKRYLGYLSFALLFVLISYEFHSAANQASNLEFPDAAARAVLRGVAEDEILPIRLPEKISIRVDASTGWEHWSRKEARVLFTVPFVFILCRFLFTILTVSIRRRFESPNLPFRRVLSYIQRQDGKGPGRLTFY</sequence>
<proteinExistence type="predicted"/>
<gene>
    <name evidence="2" type="ORF">FYJ35_05755</name>
</gene>
<keyword evidence="1" id="KW-0812">Transmembrane</keyword>
<keyword evidence="1" id="KW-0472">Membrane</keyword>